<organism evidence="2 3">
    <name type="scientific">Hohaiivirga grylli</name>
    <dbReference type="NCBI Taxonomy" id="3133970"/>
    <lineage>
        <taxon>Bacteria</taxon>
        <taxon>Pseudomonadati</taxon>
        <taxon>Pseudomonadota</taxon>
        <taxon>Alphaproteobacteria</taxon>
        <taxon>Hyphomicrobiales</taxon>
        <taxon>Methylobacteriaceae</taxon>
        <taxon>Hohaiivirga</taxon>
    </lineage>
</organism>
<dbReference type="PANTHER" id="PTHR33608:SF6">
    <property type="entry name" value="BLL2464 PROTEIN"/>
    <property type="match status" value="1"/>
</dbReference>
<dbReference type="PANTHER" id="PTHR33608">
    <property type="entry name" value="BLL2464 PROTEIN"/>
    <property type="match status" value="1"/>
</dbReference>
<comment type="caution">
    <text evidence="2">The sequence shown here is derived from an EMBL/GenBank/DDBJ whole genome shotgun (WGS) entry which is preliminary data.</text>
</comment>
<protein>
    <submittedName>
        <fullName evidence="2">DUF58 domain-containing protein</fullName>
    </submittedName>
</protein>
<reference evidence="2 3" key="1">
    <citation type="submission" date="2024-04" db="EMBL/GenBank/DDBJ databases">
        <title>A novel species isolated from cricket.</title>
        <authorList>
            <person name="Wang H.-C."/>
        </authorList>
    </citation>
    <scope>NUCLEOTIDE SEQUENCE [LARGE SCALE GENOMIC DNA]</scope>
    <source>
        <strain evidence="2 3">WL0021</strain>
    </source>
</reference>
<feature type="domain" description="DUF58" evidence="1">
    <location>
        <begin position="58"/>
        <end position="256"/>
    </location>
</feature>
<evidence type="ECO:0000313" key="3">
    <source>
        <dbReference type="Proteomes" id="UP001418637"/>
    </source>
</evidence>
<dbReference type="EMBL" id="JBBYXI010000003">
    <property type="protein sequence ID" value="MEN3931083.1"/>
    <property type="molecule type" value="Genomic_DNA"/>
</dbReference>
<dbReference type="Pfam" id="PF01882">
    <property type="entry name" value="DUF58"/>
    <property type="match status" value="1"/>
</dbReference>
<name>A0ABV0BJF5_9HYPH</name>
<evidence type="ECO:0000259" key="1">
    <source>
        <dbReference type="Pfam" id="PF01882"/>
    </source>
</evidence>
<keyword evidence="3" id="KW-1185">Reference proteome</keyword>
<dbReference type="Proteomes" id="UP001418637">
    <property type="component" value="Unassembled WGS sequence"/>
</dbReference>
<evidence type="ECO:0000313" key="2">
    <source>
        <dbReference type="EMBL" id="MEN3931083.1"/>
    </source>
</evidence>
<sequence>MIKGRFINHQASDHVVQGHELAERLPALIADSKRVASSIQHGVHGRHKNGPGENFWQFRPFTAGEPANLIDWRRSGRDHKLYVREREWEAARTFWFWVDLSPSMFYVSDLATAAKIDRAIVITLALAHSLVEAGERVGLIGLTPPIASRQVMDRFAENFVLSGKEGKAPDLLSAPLPRRNEVILVSDFLIPVEEMDKTLSRLSSQGAKGHLLIIRDPVEETLPFEGQAILFEQEKQISLQVGDIAVWRQNYLEALAAFKKALEQTAQNYYWQTIEHHTDRPASEAALTMLTRFGTSGSLSGDNP</sequence>
<accession>A0ABV0BJF5</accession>
<dbReference type="InterPro" id="IPR002881">
    <property type="entry name" value="DUF58"/>
</dbReference>
<dbReference type="RefSeq" id="WP_346337124.1">
    <property type="nucleotide sequence ID" value="NZ_JBBYXI010000003.1"/>
</dbReference>
<gene>
    <name evidence="2" type="ORF">WJT86_08440</name>
</gene>
<proteinExistence type="predicted"/>